<sequence length="297" mass="32242">MLLLGLGLGLGSAKAQVPPFTYQAGAVSVTENGSALIVDAAVPITAEILPGGSIWPRLGLDDDGNLYIGGTVVDYRTGKVLSRTASKTGMVQALPSGYRVEVVKQRFRITQGNKSCTFTRGQLGLLGWKSTADAFKDGNIKFASRAHQLLALAVKLEEDSRDSQYVVNDIDLPSCRIRQTGLGNPDLLVELGRSRRGGWWLTGSIEQTLLRSNDGRRWEKMRLSEGISSLISSHVVDNKEIWLAGILLPFKDDDPLLIHTSDGGKTWRNVGRGDPLLGKLPDAWLEGKRRVAMPVAP</sequence>
<evidence type="ECO:0008006" key="3">
    <source>
        <dbReference type="Google" id="ProtNLM"/>
    </source>
</evidence>
<reference evidence="1" key="2">
    <citation type="submission" date="2022-12" db="EMBL/GenBank/DDBJ databases">
        <authorList>
            <person name="Sun Q."/>
            <person name="Kim S."/>
        </authorList>
    </citation>
    <scope>NUCLEOTIDE SEQUENCE</scope>
    <source>
        <strain evidence="1">KCTC 12343</strain>
    </source>
</reference>
<evidence type="ECO:0000313" key="1">
    <source>
        <dbReference type="EMBL" id="GGY28626.1"/>
    </source>
</evidence>
<evidence type="ECO:0000313" key="2">
    <source>
        <dbReference type="Proteomes" id="UP000628442"/>
    </source>
</evidence>
<accession>A0AA88C1F5</accession>
<name>A0AA88C1F5_9BURK</name>
<reference evidence="1" key="1">
    <citation type="journal article" date="2014" name="Int. J. Syst. Evol. Microbiol.">
        <title>Complete genome sequence of Corynebacterium casei LMG S-19264T (=DSM 44701T), isolated from a smear-ripened cheese.</title>
        <authorList>
            <consortium name="US DOE Joint Genome Institute (JGI-PGF)"/>
            <person name="Walter F."/>
            <person name="Albersmeier A."/>
            <person name="Kalinowski J."/>
            <person name="Ruckert C."/>
        </authorList>
    </citation>
    <scope>NUCLEOTIDE SEQUENCE</scope>
    <source>
        <strain evidence="1">KCTC 12343</strain>
    </source>
</reference>
<dbReference type="SUPFAM" id="SSF50939">
    <property type="entry name" value="Sialidases"/>
    <property type="match status" value="1"/>
</dbReference>
<protein>
    <recommendedName>
        <fullName evidence="3">Glycosyl hydrolase</fullName>
    </recommendedName>
</protein>
<organism evidence="1 2">
    <name type="scientific">Pseudoduganella albidiflava</name>
    <dbReference type="NCBI Taxonomy" id="321983"/>
    <lineage>
        <taxon>Bacteria</taxon>
        <taxon>Pseudomonadati</taxon>
        <taxon>Pseudomonadota</taxon>
        <taxon>Betaproteobacteria</taxon>
        <taxon>Burkholderiales</taxon>
        <taxon>Oxalobacteraceae</taxon>
        <taxon>Telluria group</taxon>
        <taxon>Pseudoduganella</taxon>
    </lineage>
</organism>
<dbReference type="Proteomes" id="UP000628442">
    <property type="component" value="Unassembled WGS sequence"/>
</dbReference>
<proteinExistence type="predicted"/>
<dbReference type="InterPro" id="IPR036278">
    <property type="entry name" value="Sialidase_sf"/>
</dbReference>
<gene>
    <name evidence="1" type="ORF">GCM10007387_08490</name>
</gene>
<dbReference type="AlphaFoldDB" id="A0AA88C1F5"/>
<comment type="caution">
    <text evidence="1">The sequence shown here is derived from an EMBL/GenBank/DDBJ whole genome shotgun (WGS) entry which is preliminary data.</text>
</comment>
<dbReference type="EMBL" id="BMWV01000001">
    <property type="protein sequence ID" value="GGY28626.1"/>
    <property type="molecule type" value="Genomic_DNA"/>
</dbReference>